<sequence>MPWDIGRWASGPSQLPDDAEALGAPADLYRLHVQVGTARPEQLGSADRLVPVEARGRESSWEDAAAVRVLPSSRWPGGRRCGPRPSGWRPGRRRAGIGSTACWTIWAGSSETLQLAIPAGTLEAAVHLARFGIKADAAALVSKVMPVGVMDLTALVGGTAQPIDTDALRSTRVRPHLCGSACRTARRRRRGCSRRVRTSGESGRVRPVRRWSSC</sequence>
<dbReference type="Proteomes" id="UP000262621">
    <property type="component" value="Unassembled WGS sequence"/>
</dbReference>
<protein>
    <submittedName>
        <fullName evidence="2">Uncharacterized protein</fullName>
    </submittedName>
</protein>
<evidence type="ECO:0000256" key="1">
    <source>
        <dbReference type="SAM" id="MobiDB-lite"/>
    </source>
</evidence>
<evidence type="ECO:0000313" key="3">
    <source>
        <dbReference type="Proteomes" id="UP000262621"/>
    </source>
</evidence>
<name>A0A372FXV1_9ACTN</name>
<comment type="caution">
    <text evidence="2">The sequence shown here is derived from an EMBL/GenBank/DDBJ whole genome shotgun (WGS) entry which is preliminary data.</text>
</comment>
<dbReference type="AlphaFoldDB" id="A0A372FXV1"/>
<proteinExistence type="predicted"/>
<dbReference type="EMBL" id="QVFU01000015">
    <property type="protein sequence ID" value="RFS45631.1"/>
    <property type="molecule type" value="Genomic_DNA"/>
</dbReference>
<keyword evidence="3" id="KW-1185">Reference proteome</keyword>
<feature type="region of interest" description="Disordered" evidence="1">
    <location>
        <begin position="193"/>
        <end position="214"/>
    </location>
</feature>
<reference evidence="2 3" key="1">
    <citation type="submission" date="2018-08" db="EMBL/GenBank/DDBJ databases">
        <title>Verrucosispora craniellae sp. nov., isolated from a marine sponge in the South China Sea.</title>
        <authorList>
            <person name="Li L."/>
            <person name="Lin H.W."/>
        </authorList>
    </citation>
    <scope>NUCLEOTIDE SEQUENCE [LARGE SCALE GENOMIC DNA]</scope>
    <source>
        <strain evidence="2 3">LHW63014</strain>
    </source>
</reference>
<evidence type="ECO:0000313" key="2">
    <source>
        <dbReference type="EMBL" id="RFS45631.1"/>
    </source>
</evidence>
<organism evidence="2 3">
    <name type="scientific">Micromonospora craniellae</name>
    <dbReference type="NCBI Taxonomy" id="2294034"/>
    <lineage>
        <taxon>Bacteria</taxon>
        <taxon>Bacillati</taxon>
        <taxon>Actinomycetota</taxon>
        <taxon>Actinomycetes</taxon>
        <taxon>Micromonosporales</taxon>
        <taxon>Micromonosporaceae</taxon>
        <taxon>Micromonospora</taxon>
    </lineage>
</organism>
<accession>A0A372FXV1</accession>
<gene>
    <name evidence="2" type="ORF">D0Q02_16190</name>
</gene>